<reference evidence="1" key="2">
    <citation type="journal article" date="2015" name="Data Brief">
        <title>Shoot transcriptome of the giant reed, Arundo donax.</title>
        <authorList>
            <person name="Barrero R.A."/>
            <person name="Guerrero F.D."/>
            <person name="Moolhuijzen P."/>
            <person name="Goolsby J.A."/>
            <person name="Tidwell J."/>
            <person name="Bellgard S.E."/>
            <person name="Bellgard M.I."/>
        </authorList>
    </citation>
    <scope>NUCLEOTIDE SEQUENCE</scope>
    <source>
        <tissue evidence="1">Shoot tissue taken approximately 20 cm above the soil surface</tissue>
    </source>
</reference>
<name>A0A0A9BAA5_ARUDO</name>
<protein>
    <submittedName>
        <fullName evidence="1">Uncharacterized protein</fullName>
    </submittedName>
</protein>
<dbReference type="AlphaFoldDB" id="A0A0A9BAA5"/>
<dbReference type="EMBL" id="GBRH01241653">
    <property type="protein sequence ID" value="JAD56242.1"/>
    <property type="molecule type" value="Transcribed_RNA"/>
</dbReference>
<reference evidence="1" key="1">
    <citation type="submission" date="2014-09" db="EMBL/GenBank/DDBJ databases">
        <authorList>
            <person name="Magalhaes I.L.F."/>
            <person name="Oliveira U."/>
            <person name="Santos F.R."/>
            <person name="Vidigal T.H.D.A."/>
            <person name="Brescovit A.D."/>
            <person name="Santos A.J."/>
        </authorList>
    </citation>
    <scope>NUCLEOTIDE SEQUENCE</scope>
    <source>
        <tissue evidence="1">Shoot tissue taken approximately 20 cm above the soil surface</tissue>
    </source>
</reference>
<organism evidence="1">
    <name type="scientific">Arundo donax</name>
    <name type="common">Giant reed</name>
    <name type="synonym">Donax arundinaceus</name>
    <dbReference type="NCBI Taxonomy" id="35708"/>
    <lineage>
        <taxon>Eukaryota</taxon>
        <taxon>Viridiplantae</taxon>
        <taxon>Streptophyta</taxon>
        <taxon>Embryophyta</taxon>
        <taxon>Tracheophyta</taxon>
        <taxon>Spermatophyta</taxon>
        <taxon>Magnoliopsida</taxon>
        <taxon>Liliopsida</taxon>
        <taxon>Poales</taxon>
        <taxon>Poaceae</taxon>
        <taxon>PACMAD clade</taxon>
        <taxon>Arundinoideae</taxon>
        <taxon>Arundineae</taxon>
        <taxon>Arundo</taxon>
    </lineage>
</organism>
<proteinExistence type="predicted"/>
<sequence length="16" mass="1862">MVPNPSRTTHKRLPID</sequence>
<evidence type="ECO:0000313" key="1">
    <source>
        <dbReference type="EMBL" id="JAD56242.1"/>
    </source>
</evidence>
<accession>A0A0A9BAA5</accession>